<evidence type="ECO:0000313" key="3">
    <source>
        <dbReference type="Proteomes" id="UP000239388"/>
    </source>
</evidence>
<feature type="compositionally biased region" description="Basic and acidic residues" evidence="1">
    <location>
        <begin position="7"/>
        <end position="19"/>
    </location>
</feature>
<name>A0A2S8F7J7_9BACT</name>
<sequence length="99" mass="11783">MKNLLQHRIERLREGERNRPPSKQPARPSLPFSRMRHEQEGPPRLRAKGPSAWRRERSKHDAVFQKQEMEWFSRIYNEPLGASIKFQRPPACVKARKKA</sequence>
<evidence type="ECO:0000313" key="2">
    <source>
        <dbReference type="EMBL" id="PQO28125.1"/>
    </source>
</evidence>
<organism evidence="2 3">
    <name type="scientific">Blastopirellula marina</name>
    <dbReference type="NCBI Taxonomy" id="124"/>
    <lineage>
        <taxon>Bacteria</taxon>
        <taxon>Pseudomonadati</taxon>
        <taxon>Planctomycetota</taxon>
        <taxon>Planctomycetia</taxon>
        <taxon>Pirellulales</taxon>
        <taxon>Pirellulaceae</taxon>
        <taxon>Blastopirellula</taxon>
    </lineage>
</organism>
<gene>
    <name evidence="2" type="ORF">C5Y98_24780</name>
</gene>
<reference evidence="2 3" key="1">
    <citation type="submission" date="2018-02" db="EMBL/GenBank/DDBJ databases">
        <title>Comparative genomes isolates from brazilian mangrove.</title>
        <authorList>
            <person name="Araujo J.E."/>
            <person name="Taketani R.G."/>
            <person name="Silva M.C.P."/>
            <person name="Loureco M.V."/>
            <person name="Andreote F.D."/>
        </authorList>
    </citation>
    <scope>NUCLEOTIDE SEQUENCE [LARGE SCALE GENOMIC DNA]</scope>
    <source>
        <strain evidence="2 3">NAP PRIS-MGV</strain>
    </source>
</reference>
<dbReference type="AlphaFoldDB" id="A0A2S8F7J7"/>
<feature type="region of interest" description="Disordered" evidence="1">
    <location>
        <begin position="1"/>
        <end position="60"/>
    </location>
</feature>
<accession>A0A2S8F7J7</accession>
<evidence type="ECO:0000256" key="1">
    <source>
        <dbReference type="SAM" id="MobiDB-lite"/>
    </source>
</evidence>
<protein>
    <submittedName>
        <fullName evidence="2">Uncharacterized protein</fullName>
    </submittedName>
</protein>
<dbReference type="EMBL" id="PUIB01000025">
    <property type="protein sequence ID" value="PQO28125.1"/>
    <property type="molecule type" value="Genomic_DNA"/>
</dbReference>
<comment type="caution">
    <text evidence="2">The sequence shown here is derived from an EMBL/GenBank/DDBJ whole genome shotgun (WGS) entry which is preliminary data.</text>
</comment>
<dbReference type="Proteomes" id="UP000239388">
    <property type="component" value="Unassembled WGS sequence"/>
</dbReference>
<proteinExistence type="predicted"/>